<comment type="caution">
    <text evidence="5">The sequence shown here is derived from an EMBL/GenBank/DDBJ whole genome shotgun (WGS) entry which is preliminary data.</text>
</comment>
<dbReference type="Pfam" id="PF00437">
    <property type="entry name" value="T2SSE"/>
    <property type="match status" value="1"/>
</dbReference>
<dbReference type="InterPro" id="IPR007831">
    <property type="entry name" value="T2SS_GspE_N"/>
</dbReference>
<dbReference type="InterPro" id="IPR027417">
    <property type="entry name" value="P-loop_NTPase"/>
</dbReference>
<proteinExistence type="inferred from homology"/>
<dbReference type="RefSeq" id="WP_336436190.1">
    <property type="nucleotide sequence ID" value="NZ_JBAWKS010000002.1"/>
</dbReference>
<sequence length="568" mass="63014">MAENNEIHRSNQTFQWLHRFCLEHIKNKELNIDELFESNCALKAWENAESVLQVDANTLTNMVAKHFEQEVADSPQNITEELLHFVPLKVAKEYGIFPLSLTDGQLIVASPHPFDSDMESMVEFLTSLHVTSQLAHPNIIAKWTELFYEDDALSQNDIVIKSNEANTSSSQSEPISANSAIVKIVSEMLLEAFILKASDIHIEPFQGGGVVRYRIDGMLRVISELPSQVFIPIIQRIKAIARLNLAKKMVPQDGSVSLELKGQDVDLRVSTLPVRGGEKVVIRLLIKSAVNQLDEIGLQDKELKTFKNLLHSSEGIFIITGPTGSGKTSTLYSALKEINAPEKCLVTVEDPVEYEIEGIAQVNINPSQNLTFSSALRSILRQDPDVILMGEVRDEETAEITFRAAITGHFVMTTLHTSDVITTIPRLIGLGVSRPILADSLKGVAAQRLVRRLCSCCSKENTENEHGKRLKNIFPRINIMAPVGCDKCNQTGYKGRMPLFEIITMDQNLADAVRAGESSSVLREIASKNGARSLYQVAIEAISNGHTSVEEINRVLGESFWKACTENK</sequence>
<keyword evidence="3" id="KW-0067">ATP-binding</keyword>
<dbReference type="Gene3D" id="3.30.450.90">
    <property type="match status" value="1"/>
</dbReference>
<dbReference type="PANTHER" id="PTHR30258">
    <property type="entry name" value="TYPE II SECRETION SYSTEM PROTEIN GSPE-RELATED"/>
    <property type="match status" value="1"/>
</dbReference>
<dbReference type="PROSITE" id="PS00662">
    <property type="entry name" value="T2SP_E"/>
    <property type="match status" value="1"/>
</dbReference>
<evidence type="ECO:0000259" key="4">
    <source>
        <dbReference type="PROSITE" id="PS00662"/>
    </source>
</evidence>
<keyword evidence="6" id="KW-1185">Reference proteome</keyword>
<dbReference type="InterPro" id="IPR001482">
    <property type="entry name" value="T2SS/T4SS_dom"/>
</dbReference>
<name>A0ABU8EYU3_9GAMM</name>
<dbReference type="CDD" id="cd01129">
    <property type="entry name" value="PulE-GspE-like"/>
    <property type="match status" value="1"/>
</dbReference>
<evidence type="ECO:0000256" key="1">
    <source>
        <dbReference type="ARBA" id="ARBA00006611"/>
    </source>
</evidence>
<dbReference type="Gene3D" id="3.30.300.160">
    <property type="entry name" value="Type II secretion system, protein E, N-terminal domain"/>
    <property type="match status" value="1"/>
</dbReference>
<accession>A0ABU8EYU3</accession>
<dbReference type="InterPro" id="IPR037257">
    <property type="entry name" value="T2SS_E_N_sf"/>
</dbReference>
<evidence type="ECO:0000313" key="5">
    <source>
        <dbReference type="EMBL" id="MEI4551172.1"/>
    </source>
</evidence>
<keyword evidence="2" id="KW-0547">Nucleotide-binding</keyword>
<dbReference type="Pfam" id="PF05157">
    <property type="entry name" value="MshEN"/>
    <property type="match status" value="1"/>
</dbReference>
<dbReference type="SUPFAM" id="SSF52540">
    <property type="entry name" value="P-loop containing nucleoside triphosphate hydrolases"/>
    <property type="match status" value="1"/>
</dbReference>
<dbReference type="Proteomes" id="UP001382455">
    <property type="component" value="Unassembled WGS sequence"/>
</dbReference>
<reference evidence="5 6" key="1">
    <citation type="submission" date="2023-12" db="EMBL/GenBank/DDBJ databases">
        <title>Friends and Foes: Symbiotic and Algicidal bacterial influence on Karenia brevis blooms.</title>
        <authorList>
            <person name="Fei C."/>
            <person name="Mohamed A.R."/>
            <person name="Booker A."/>
            <person name="Arshad M."/>
            <person name="Klass S."/>
            <person name="Ahn S."/>
            <person name="Gilbert P.M."/>
            <person name="Heil C.A."/>
            <person name="Martinez J.M."/>
            <person name="Amin S.A."/>
        </authorList>
    </citation>
    <scope>NUCLEOTIDE SEQUENCE [LARGE SCALE GENOMIC DNA]</scope>
    <source>
        <strain evidence="5 6">CE15</strain>
    </source>
</reference>
<dbReference type="EMBL" id="JBAWKS010000002">
    <property type="protein sequence ID" value="MEI4551172.1"/>
    <property type="molecule type" value="Genomic_DNA"/>
</dbReference>
<comment type="similarity">
    <text evidence="1">Belongs to the GSP E family.</text>
</comment>
<evidence type="ECO:0000256" key="3">
    <source>
        <dbReference type="ARBA" id="ARBA00022840"/>
    </source>
</evidence>
<dbReference type="Gene3D" id="3.40.50.300">
    <property type="entry name" value="P-loop containing nucleotide triphosphate hydrolases"/>
    <property type="match status" value="1"/>
</dbReference>
<protein>
    <submittedName>
        <fullName evidence="5">GspE/PulE family protein</fullName>
    </submittedName>
</protein>
<organism evidence="5 6">
    <name type="scientific">Pseudoalteromonas spongiae</name>
    <dbReference type="NCBI Taxonomy" id="298657"/>
    <lineage>
        <taxon>Bacteria</taxon>
        <taxon>Pseudomonadati</taxon>
        <taxon>Pseudomonadota</taxon>
        <taxon>Gammaproteobacteria</taxon>
        <taxon>Alteromonadales</taxon>
        <taxon>Pseudoalteromonadaceae</taxon>
        <taxon>Pseudoalteromonas</taxon>
    </lineage>
</organism>
<feature type="domain" description="Bacterial type II secretion system protein E" evidence="4">
    <location>
        <begin position="380"/>
        <end position="394"/>
    </location>
</feature>
<evidence type="ECO:0000313" key="6">
    <source>
        <dbReference type="Proteomes" id="UP001382455"/>
    </source>
</evidence>
<evidence type="ECO:0000256" key="2">
    <source>
        <dbReference type="ARBA" id="ARBA00022741"/>
    </source>
</evidence>
<dbReference type="SUPFAM" id="SSF160246">
    <property type="entry name" value="EspE N-terminal domain-like"/>
    <property type="match status" value="1"/>
</dbReference>
<gene>
    <name evidence="5" type="ORF">WAE96_15980</name>
</gene>
<dbReference type="PANTHER" id="PTHR30258:SF3">
    <property type="entry name" value="SLL1921 PROTEIN"/>
    <property type="match status" value="1"/>
</dbReference>